<dbReference type="InterPro" id="IPR055768">
    <property type="entry name" value="DUF7344"/>
</dbReference>
<keyword evidence="3" id="KW-1185">Reference proteome</keyword>
<dbReference type="AlphaFoldDB" id="A0A368N1Z8"/>
<evidence type="ECO:0000313" key="3">
    <source>
        <dbReference type="Proteomes" id="UP000252189"/>
    </source>
</evidence>
<dbReference type="Pfam" id="PF24035">
    <property type="entry name" value="DUF7344"/>
    <property type="match status" value="1"/>
</dbReference>
<sequence length="111" mass="12647">MTNRSLDACLRLIADRHRRRIIHHLRHEANGTTAFDDLVDRMHRRVPDAKAGPPQDREALAIQLHHSHLPQLADHGVVEFEHGTGVVRYHPDEQIETVLDSLPEEVSPPNP</sequence>
<organism evidence="2 3">
    <name type="scientific">Haloplanus salinus</name>
    <dbReference type="NCBI Taxonomy" id="1126245"/>
    <lineage>
        <taxon>Archaea</taxon>
        <taxon>Methanobacteriati</taxon>
        <taxon>Methanobacteriota</taxon>
        <taxon>Stenosarchaea group</taxon>
        <taxon>Halobacteria</taxon>
        <taxon>Halobacteriales</taxon>
        <taxon>Haloferacaceae</taxon>
        <taxon>Haloplanus</taxon>
    </lineage>
</organism>
<evidence type="ECO:0000259" key="1">
    <source>
        <dbReference type="Pfam" id="PF24035"/>
    </source>
</evidence>
<dbReference type="InterPro" id="IPR036388">
    <property type="entry name" value="WH-like_DNA-bd_sf"/>
</dbReference>
<dbReference type="Gene3D" id="1.10.10.10">
    <property type="entry name" value="Winged helix-like DNA-binding domain superfamily/Winged helix DNA-binding domain"/>
    <property type="match status" value="1"/>
</dbReference>
<dbReference type="OrthoDB" id="290356at2157"/>
<feature type="domain" description="DUF7344" evidence="1">
    <location>
        <begin position="11"/>
        <end position="88"/>
    </location>
</feature>
<dbReference type="EMBL" id="QPHM01000003">
    <property type="protein sequence ID" value="RCU44190.1"/>
    <property type="molecule type" value="Genomic_DNA"/>
</dbReference>
<evidence type="ECO:0000313" key="2">
    <source>
        <dbReference type="EMBL" id="RCU44190.1"/>
    </source>
</evidence>
<accession>A0A368N1Z8</accession>
<proteinExistence type="predicted"/>
<dbReference type="RefSeq" id="WP_114450364.1">
    <property type="nucleotide sequence ID" value="NZ_QPHM01000003.1"/>
</dbReference>
<comment type="caution">
    <text evidence="2">The sequence shown here is derived from an EMBL/GenBank/DDBJ whole genome shotgun (WGS) entry which is preliminary data.</text>
</comment>
<name>A0A368N1Z8_9EURY</name>
<gene>
    <name evidence="2" type="ORF">DU504_15405</name>
</gene>
<reference evidence="2 3" key="1">
    <citation type="submission" date="2018-07" db="EMBL/GenBank/DDBJ databases">
        <title>Genome sequences of Haloplanus salinus JCM 18368T.</title>
        <authorList>
            <person name="Kim Y.B."/>
            <person name="Roh S.W."/>
        </authorList>
    </citation>
    <scope>NUCLEOTIDE SEQUENCE [LARGE SCALE GENOMIC DNA]</scope>
    <source>
        <strain evidence="2 3">JCM 18368</strain>
    </source>
</reference>
<dbReference type="Proteomes" id="UP000252189">
    <property type="component" value="Unassembled WGS sequence"/>
</dbReference>
<protein>
    <submittedName>
        <fullName evidence="2">ArsR family transcriptional regulator</fullName>
    </submittedName>
</protein>